<gene>
    <name evidence="4" type="ORF">DCG65_07250</name>
</gene>
<evidence type="ECO:0000313" key="4">
    <source>
        <dbReference type="EMBL" id="HAE94340.1"/>
    </source>
</evidence>
<sequence length="314" mass="34715">MTEELSKISKISEQAGQMEAEVAKLKDDTFAEHGKVSQMADQSKQLLAATQDQSNQVTTFLESVQKSDADAKTAKASVDTLLSEIKSSEQISKNAVAAINAAEAETKQNREHIEKLKMEVEQQLEKLDVRMDDFRDFISTSETRTSQLAELAESMLAGATNASLSSSFKGEADALEAKSKWAQFWFSLGIVALFASLAPLLLLLFGDEQPAVTIESILARSILVAPSIWFCSFMARRYSALFELRHHYGHKHNMTFSLNAFKKQLTDDNSGITKEVFESISRNPADILRRHGKMSEGPFGSLLGSDNKKDHTGE</sequence>
<feature type="transmembrane region" description="Helical" evidence="3">
    <location>
        <begin position="184"/>
        <end position="205"/>
    </location>
</feature>
<evidence type="ECO:0000313" key="5">
    <source>
        <dbReference type="Proteomes" id="UP000259173"/>
    </source>
</evidence>
<feature type="coiled-coil region" evidence="1">
    <location>
        <begin position="99"/>
        <end position="130"/>
    </location>
</feature>
<evidence type="ECO:0000256" key="1">
    <source>
        <dbReference type="SAM" id="Coils"/>
    </source>
</evidence>
<evidence type="ECO:0000256" key="2">
    <source>
        <dbReference type="SAM" id="MobiDB-lite"/>
    </source>
</evidence>
<feature type="transmembrane region" description="Helical" evidence="3">
    <location>
        <begin position="217"/>
        <end position="235"/>
    </location>
</feature>
<reference evidence="4 5" key="1">
    <citation type="journal article" date="2018" name="Nat. Biotechnol.">
        <title>A standardized bacterial taxonomy based on genome phylogeny substantially revises the tree of life.</title>
        <authorList>
            <person name="Parks D.H."/>
            <person name="Chuvochina M."/>
            <person name="Waite D.W."/>
            <person name="Rinke C."/>
            <person name="Skarshewski A."/>
            <person name="Chaumeil P.A."/>
            <person name="Hugenholtz P."/>
        </authorList>
    </citation>
    <scope>NUCLEOTIDE SEQUENCE [LARGE SCALE GENOMIC DNA]</scope>
    <source>
        <strain evidence="4">UBA8557</strain>
    </source>
</reference>
<feature type="region of interest" description="Disordered" evidence="2">
    <location>
        <begin position="291"/>
        <end position="314"/>
    </location>
</feature>
<comment type="caution">
    <text evidence="4">The sequence shown here is derived from an EMBL/GenBank/DDBJ whole genome shotgun (WGS) entry which is preliminary data.</text>
</comment>
<proteinExistence type="predicted"/>
<protein>
    <submittedName>
        <fullName evidence="4">Uncharacterized protein</fullName>
    </submittedName>
</protein>
<keyword evidence="3" id="KW-0472">Membrane</keyword>
<dbReference type="Proteomes" id="UP000259173">
    <property type="component" value="Unassembled WGS sequence"/>
</dbReference>
<dbReference type="AlphaFoldDB" id="A0A3B9L094"/>
<evidence type="ECO:0000256" key="3">
    <source>
        <dbReference type="SAM" id="Phobius"/>
    </source>
</evidence>
<keyword evidence="1" id="KW-0175">Coiled coil</keyword>
<keyword evidence="3" id="KW-0812">Transmembrane</keyword>
<organism evidence="4 5">
    <name type="scientific">Hyphomonas atlantica</name>
    <dbReference type="NCBI Taxonomy" id="1280948"/>
    <lineage>
        <taxon>Bacteria</taxon>
        <taxon>Pseudomonadati</taxon>
        <taxon>Pseudomonadota</taxon>
        <taxon>Alphaproteobacteria</taxon>
        <taxon>Hyphomonadales</taxon>
        <taxon>Hyphomonadaceae</taxon>
        <taxon>Hyphomonas</taxon>
    </lineage>
</organism>
<dbReference type="EMBL" id="DMBR01000218">
    <property type="protein sequence ID" value="HAE94340.1"/>
    <property type="molecule type" value="Genomic_DNA"/>
</dbReference>
<accession>A0A3B9L094</accession>
<keyword evidence="3" id="KW-1133">Transmembrane helix</keyword>
<name>A0A3B9L094_9PROT</name>